<evidence type="ECO:0000313" key="2">
    <source>
        <dbReference type="Proteomes" id="UP000502756"/>
    </source>
</evidence>
<dbReference type="AlphaFoldDB" id="A0A6M5Y9U2"/>
<keyword evidence="2" id="KW-1185">Reference proteome</keyword>
<dbReference type="Proteomes" id="UP000502756">
    <property type="component" value="Chromosome"/>
</dbReference>
<dbReference type="RefSeq" id="WP_171739818.1">
    <property type="nucleotide sequence ID" value="NZ_CP053435.1"/>
</dbReference>
<proteinExistence type="predicted"/>
<accession>A0A6M5Y9U2</accession>
<reference evidence="1 2" key="1">
    <citation type="submission" date="2020-05" db="EMBL/GenBank/DDBJ databases">
        <title>Genome sequencing of Spirosoma sp. TS118.</title>
        <authorList>
            <person name="Lee J.-H."/>
            <person name="Jeong S."/>
            <person name="Zhao L."/>
            <person name="Jung J.-H."/>
            <person name="Kim M.-K."/>
            <person name="Lim S."/>
        </authorList>
    </citation>
    <scope>NUCLEOTIDE SEQUENCE [LARGE SCALE GENOMIC DNA]</scope>
    <source>
        <strain evidence="1 2">TS118</strain>
    </source>
</reference>
<organism evidence="1 2">
    <name type="scientific">Spirosoma taeanense</name>
    <dbReference type="NCBI Taxonomy" id="2735870"/>
    <lineage>
        <taxon>Bacteria</taxon>
        <taxon>Pseudomonadati</taxon>
        <taxon>Bacteroidota</taxon>
        <taxon>Cytophagia</taxon>
        <taxon>Cytophagales</taxon>
        <taxon>Cytophagaceae</taxon>
        <taxon>Spirosoma</taxon>
    </lineage>
</organism>
<protein>
    <submittedName>
        <fullName evidence="1">Uncharacterized protein</fullName>
    </submittedName>
</protein>
<dbReference type="EMBL" id="CP053435">
    <property type="protein sequence ID" value="QJW89973.1"/>
    <property type="molecule type" value="Genomic_DNA"/>
</dbReference>
<gene>
    <name evidence="1" type="ORF">HNV11_11595</name>
</gene>
<sequence>MEANTLVVVTGYGSISPKPWKRAYLNISEEKAHQRFLAQHPGVRDVSVKSLLFKDELVIRANGDIALV</sequence>
<dbReference type="KEGG" id="stae:HNV11_11595"/>
<name>A0A6M5Y9U2_9BACT</name>
<evidence type="ECO:0000313" key="1">
    <source>
        <dbReference type="EMBL" id="QJW89973.1"/>
    </source>
</evidence>